<protein>
    <submittedName>
        <fullName evidence="1">Uncharacterized protein</fullName>
    </submittedName>
</protein>
<dbReference type="AlphaFoldDB" id="A0A382Y9F7"/>
<name>A0A382Y9F7_9ZZZZ</name>
<proteinExistence type="predicted"/>
<sequence length="162" mass="18076">MENKMHFKRKLIIVIVLLGFNVSEYSFAQTSNQHVSVSIYEDLINSFFTSIGDISGKGTKKLLGKKVKYTWKVKNPNVDIEPGSAAFKAKVDIKAGKIKATKKAKGELAVTYVKEKNIIKLKVKELKVKLSFKMLGQSVSIGTIDLAEYYKPSFEFAGPQPI</sequence>
<dbReference type="EMBL" id="UINC01173498">
    <property type="protein sequence ID" value="SVD79128.1"/>
    <property type="molecule type" value="Genomic_DNA"/>
</dbReference>
<reference evidence="1" key="1">
    <citation type="submission" date="2018-05" db="EMBL/GenBank/DDBJ databases">
        <authorList>
            <person name="Lanie J.A."/>
            <person name="Ng W.-L."/>
            <person name="Kazmierczak K.M."/>
            <person name="Andrzejewski T.M."/>
            <person name="Davidsen T.M."/>
            <person name="Wayne K.J."/>
            <person name="Tettelin H."/>
            <person name="Glass J.I."/>
            <person name="Rusch D."/>
            <person name="Podicherti R."/>
            <person name="Tsui H.-C.T."/>
            <person name="Winkler M.E."/>
        </authorList>
    </citation>
    <scope>NUCLEOTIDE SEQUENCE</scope>
</reference>
<gene>
    <name evidence="1" type="ORF">METZ01_LOCUS431982</name>
</gene>
<organism evidence="1">
    <name type="scientific">marine metagenome</name>
    <dbReference type="NCBI Taxonomy" id="408172"/>
    <lineage>
        <taxon>unclassified sequences</taxon>
        <taxon>metagenomes</taxon>
        <taxon>ecological metagenomes</taxon>
    </lineage>
</organism>
<feature type="non-terminal residue" evidence="1">
    <location>
        <position position="162"/>
    </location>
</feature>
<accession>A0A382Y9F7</accession>
<evidence type="ECO:0000313" key="1">
    <source>
        <dbReference type="EMBL" id="SVD79128.1"/>
    </source>
</evidence>